<feature type="repeat" description="TPR" evidence="8">
    <location>
        <begin position="724"/>
        <end position="757"/>
    </location>
</feature>
<feature type="repeat" description="TPR" evidence="8">
    <location>
        <begin position="45"/>
        <end position="78"/>
    </location>
</feature>
<dbReference type="SMART" id="SM00386">
    <property type="entry name" value="HAT"/>
    <property type="match status" value="2"/>
</dbReference>
<evidence type="ECO:0000256" key="3">
    <source>
        <dbReference type="ARBA" id="ARBA00011970"/>
    </source>
</evidence>
<feature type="repeat" description="TPR" evidence="8">
    <location>
        <begin position="656"/>
        <end position="689"/>
    </location>
</feature>
<dbReference type="PANTHER" id="PTHR44366:SF1">
    <property type="entry name" value="UDP-N-ACETYLGLUCOSAMINE--PEPTIDE N-ACETYLGLUCOSAMINYLTRANSFERASE 110 KDA SUBUNIT"/>
    <property type="match status" value="1"/>
</dbReference>
<dbReference type="SUPFAM" id="SSF53756">
    <property type="entry name" value="UDP-Glycosyltransferase/glycogen phosphorylase"/>
    <property type="match status" value="1"/>
</dbReference>
<dbReference type="Pfam" id="PF13414">
    <property type="entry name" value="TPR_11"/>
    <property type="match status" value="1"/>
</dbReference>
<keyword evidence="5 10" id="KW-0808">Transferase</keyword>
<name>A0A1Z4M061_9CYAN</name>
<feature type="domain" description="O-GlcNAc transferase C-terminal" evidence="9">
    <location>
        <begin position="414"/>
        <end position="591"/>
    </location>
</feature>
<dbReference type="Gene3D" id="3.40.50.2000">
    <property type="entry name" value="Glycogen Phosphorylase B"/>
    <property type="match status" value="1"/>
</dbReference>
<dbReference type="Pfam" id="PF13181">
    <property type="entry name" value="TPR_8"/>
    <property type="match status" value="3"/>
</dbReference>
<dbReference type="EC" id="2.4.1.255" evidence="3"/>
<feature type="repeat" description="TPR" evidence="8">
    <location>
        <begin position="783"/>
        <end position="816"/>
    </location>
</feature>
<feature type="repeat" description="TPR" evidence="8">
    <location>
        <begin position="11"/>
        <end position="44"/>
    </location>
</feature>
<evidence type="ECO:0000256" key="4">
    <source>
        <dbReference type="ARBA" id="ARBA00022676"/>
    </source>
</evidence>
<dbReference type="SUPFAM" id="SSF48452">
    <property type="entry name" value="TPR-like"/>
    <property type="match status" value="2"/>
</dbReference>
<evidence type="ECO:0000256" key="8">
    <source>
        <dbReference type="PROSITE-ProRule" id="PRU00339"/>
    </source>
</evidence>
<dbReference type="Gene3D" id="1.25.40.10">
    <property type="entry name" value="Tetratricopeptide repeat domain"/>
    <property type="match status" value="4"/>
</dbReference>
<keyword evidence="4" id="KW-0328">Glycosyltransferase</keyword>
<dbReference type="GO" id="GO:0006493">
    <property type="term" value="P:protein O-linked glycosylation"/>
    <property type="evidence" value="ECO:0007669"/>
    <property type="project" value="InterPro"/>
</dbReference>
<dbReference type="InterPro" id="IPR037919">
    <property type="entry name" value="OGT"/>
</dbReference>
<dbReference type="GO" id="GO:0097363">
    <property type="term" value="F:protein O-acetylglucosaminyltransferase activity"/>
    <property type="evidence" value="ECO:0007669"/>
    <property type="project" value="UniProtKB-EC"/>
</dbReference>
<keyword evidence="7 8" id="KW-0802">TPR repeat</keyword>
<dbReference type="PROSITE" id="PS50005">
    <property type="entry name" value="TPR"/>
    <property type="match status" value="8"/>
</dbReference>
<protein>
    <recommendedName>
        <fullName evidence="3">protein O-GlcNAc transferase</fullName>
        <ecNumber evidence="3">2.4.1.255</ecNumber>
    </recommendedName>
</protein>
<feature type="repeat" description="TPR" evidence="8">
    <location>
        <begin position="79"/>
        <end position="112"/>
    </location>
</feature>
<evidence type="ECO:0000256" key="5">
    <source>
        <dbReference type="ARBA" id="ARBA00022679"/>
    </source>
</evidence>
<dbReference type="OrthoDB" id="146908at2"/>
<dbReference type="SMART" id="SM00028">
    <property type="entry name" value="TPR"/>
    <property type="match status" value="9"/>
</dbReference>
<evidence type="ECO:0000313" key="10">
    <source>
        <dbReference type="EMBL" id="BAY86884.1"/>
    </source>
</evidence>
<organism evidence="10 11">
    <name type="scientific">Calothrix parasitica NIES-267</name>
    <dbReference type="NCBI Taxonomy" id="1973488"/>
    <lineage>
        <taxon>Bacteria</taxon>
        <taxon>Bacillati</taxon>
        <taxon>Cyanobacteriota</taxon>
        <taxon>Cyanophyceae</taxon>
        <taxon>Nostocales</taxon>
        <taxon>Calotrichaceae</taxon>
        <taxon>Calothrix</taxon>
    </lineage>
</organism>
<keyword evidence="11" id="KW-1185">Reference proteome</keyword>
<sequence length="834" mass="95089">MNTKNNIDSKTKYLIKIALQKHNSGQFEAAVNYYQQILEINPNFAEVYASLADALEKAGDSEAAIKSYQQAINLKPEYAEAYCNLGNLFKKQSNVSAAIESYQKALTIKPDLIEVYCNLGNLLKKHGNISAAIESYQKALIIQPNLARAKFFICIHQLPIIYNTFTEVQLKRDNYQTYLKDLAQNYQQAASQELKNAADAVGASQPFYLAYQGLNDRDLQKIYGEMIVRIMSHRYPQNSQNIPLSDLQANQKIRIGFISGCFHRHSVWKIPTKGWVGNLDKSQFELFAYHTNTTLKHDGETVKAAQAFDKFTKGPASIEKWTQIIQQDKLHVLIFPEFGMDPTTLQLGCLRLAPIQMTSWGHPNTSGLPTIDYYLSSELMEPDNAQENYTEKLVKLPNLSIYYQPQAIPPLKVTKKDIGISEDSVMFWCCQSLYKYLPQHDDIFPQIAENLDNCKFVFIENEGEGVTEVFRQRLEKAFRDFALDYKDYCIFLPRMKARKFAGTAAIADIFLDSIGWSGCNSTLEAIAHDIPVVTLPGDFMRARHSMAILKMMNVEETIASNKEEYIKIAIHLGKDAQHRKYLSELVCQNKHKLYNDLKPVRALEEFLFNIVGKPKISSADDVTDNLRLAVQEHRVNHLESAEQAYLQVLETQPNHPEALYGLGMLSQQIGKLQQGEEFLSLAVQKQPNSAKTWFALGNLYQIQNKLQNAEDAYKKSIALRSDAAPIYNNLGYNLEQQGKWKEAIKYYKKALEVQPNCIEAEVNLGNLLHTQSRLSSDKQSYYAKLNYKLALSRKNVRDFQNAEIYLKKALKLKPNYEEVVNCLKEIAESHSVKF</sequence>
<accession>A0A1Z4M061</accession>
<gene>
    <name evidence="10" type="ORF">NIES267_63950</name>
</gene>
<evidence type="ECO:0000259" key="9">
    <source>
        <dbReference type="Pfam" id="PF13844"/>
    </source>
</evidence>
<evidence type="ECO:0000313" key="11">
    <source>
        <dbReference type="Proteomes" id="UP000218418"/>
    </source>
</evidence>
<dbReference type="GO" id="GO:0006396">
    <property type="term" value="P:RNA processing"/>
    <property type="evidence" value="ECO:0007669"/>
    <property type="project" value="InterPro"/>
</dbReference>
<dbReference type="Pfam" id="PF00515">
    <property type="entry name" value="TPR_1"/>
    <property type="match status" value="2"/>
</dbReference>
<dbReference type="InterPro" id="IPR003107">
    <property type="entry name" value="HAT"/>
</dbReference>
<dbReference type="PANTHER" id="PTHR44366">
    <property type="entry name" value="UDP-N-ACETYLGLUCOSAMINE--PEPTIDE N-ACETYLGLUCOSAMINYLTRANSFERASE 110 KDA SUBUNIT"/>
    <property type="match status" value="1"/>
</dbReference>
<keyword evidence="6" id="KW-0677">Repeat</keyword>
<evidence type="ECO:0000256" key="1">
    <source>
        <dbReference type="ARBA" id="ARBA00004922"/>
    </source>
</evidence>
<dbReference type="InterPro" id="IPR011990">
    <property type="entry name" value="TPR-like_helical_dom_sf"/>
</dbReference>
<dbReference type="InterPro" id="IPR029489">
    <property type="entry name" value="OGT/SEC/SPY_C"/>
</dbReference>
<evidence type="ECO:0000256" key="7">
    <source>
        <dbReference type="ARBA" id="ARBA00022803"/>
    </source>
</evidence>
<dbReference type="UniPathway" id="UPA00378"/>
<proteinExistence type="inferred from homology"/>
<dbReference type="InterPro" id="IPR019734">
    <property type="entry name" value="TPR_rpt"/>
</dbReference>
<dbReference type="Pfam" id="PF13844">
    <property type="entry name" value="Glyco_transf_41"/>
    <property type="match status" value="2"/>
</dbReference>
<comment type="similarity">
    <text evidence="2">Belongs to the glycosyltransferase 41 family. O-GlcNAc transferase subfamily.</text>
</comment>
<dbReference type="PROSITE" id="PS50293">
    <property type="entry name" value="TPR_REGION"/>
    <property type="match status" value="4"/>
</dbReference>
<dbReference type="EMBL" id="AP018227">
    <property type="protein sequence ID" value="BAY86884.1"/>
    <property type="molecule type" value="Genomic_DNA"/>
</dbReference>
<evidence type="ECO:0000256" key="6">
    <source>
        <dbReference type="ARBA" id="ARBA00022737"/>
    </source>
</evidence>
<feature type="repeat" description="TPR" evidence="8">
    <location>
        <begin position="113"/>
        <end position="146"/>
    </location>
</feature>
<feature type="domain" description="O-GlcNAc transferase C-terminal" evidence="9">
    <location>
        <begin position="246"/>
        <end position="398"/>
    </location>
</feature>
<dbReference type="Proteomes" id="UP000218418">
    <property type="component" value="Chromosome"/>
</dbReference>
<evidence type="ECO:0000256" key="2">
    <source>
        <dbReference type="ARBA" id="ARBA00005386"/>
    </source>
</evidence>
<feature type="repeat" description="TPR" evidence="8">
    <location>
        <begin position="690"/>
        <end position="723"/>
    </location>
</feature>
<dbReference type="AlphaFoldDB" id="A0A1Z4M061"/>
<reference evidence="10 11" key="1">
    <citation type="submission" date="2017-06" db="EMBL/GenBank/DDBJ databases">
        <title>Genome sequencing of cyanobaciteial culture collection at National Institute for Environmental Studies (NIES).</title>
        <authorList>
            <person name="Hirose Y."/>
            <person name="Shimura Y."/>
            <person name="Fujisawa T."/>
            <person name="Nakamura Y."/>
            <person name="Kawachi M."/>
        </authorList>
    </citation>
    <scope>NUCLEOTIDE SEQUENCE [LARGE SCALE GENOMIC DNA]</scope>
    <source>
        <strain evidence="10 11">NIES-267</strain>
    </source>
</reference>
<comment type="pathway">
    <text evidence="1">Protein modification; protein glycosylation.</text>
</comment>
<dbReference type="Gene3D" id="3.40.50.11380">
    <property type="match status" value="1"/>
</dbReference>